<gene>
    <name evidence="2" type="ORF">Daesc_000774</name>
</gene>
<sequence>MGDILAALTSPGLTQALYAGNALWFSSAVIHFGFRQAHSMRRISHRKTYKDPAIRATPAGDKWHHDIMAYLGGMNSPLLLLSVLRLYASLRPSRYLSSKTSAGDVALDVTALTVLGLANFSQAILNLTLSRNNDRWIMGKGFDRITVLDAVFTVLDWSFALARVVTD</sequence>
<keyword evidence="1" id="KW-0472">Membrane</keyword>
<evidence type="ECO:0000256" key="1">
    <source>
        <dbReference type="SAM" id="Phobius"/>
    </source>
</evidence>
<reference evidence="2 3" key="1">
    <citation type="journal article" date="2024" name="Front Chem Biol">
        <title>Unveiling the potential of Daldinia eschscholtzii MFLUCC 19-0629 through bioactivity and bioinformatics studies for enhanced sustainable agriculture production.</title>
        <authorList>
            <person name="Brooks S."/>
            <person name="Weaver J.A."/>
            <person name="Klomchit A."/>
            <person name="Alharthi S.A."/>
            <person name="Onlamun T."/>
            <person name="Nurani R."/>
            <person name="Vong T.K."/>
            <person name="Alberti F."/>
            <person name="Greco C."/>
        </authorList>
    </citation>
    <scope>NUCLEOTIDE SEQUENCE [LARGE SCALE GENOMIC DNA]</scope>
    <source>
        <strain evidence="2">MFLUCC 19-0629</strain>
    </source>
</reference>
<comment type="caution">
    <text evidence="2">The sequence shown here is derived from an EMBL/GenBank/DDBJ whole genome shotgun (WGS) entry which is preliminary data.</text>
</comment>
<evidence type="ECO:0000313" key="2">
    <source>
        <dbReference type="EMBL" id="KAK6957982.1"/>
    </source>
</evidence>
<keyword evidence="3" id="KW-1185">Reference proteome</keyword>
<proteinExistence type="predicted"/>
<keyword evidence="1" id="KW-1133">Transmembrane helix</keyword>
<dbReference type="AlphaFoldDB" id="A0AAX6N0M8"/>
<organism evidence="2 3">
    <name type="scientific">Daldinia eschscholtzii</name>
    <dbReference type="NCBI Taxonomy" id="292717"/>
    <lineage>
        <taxon>Eukaryota</taxon>
        <taxon>Fungi</taxon>
        <taxon>Dikarya</taxon>
        <taxon>Ascomycota</taxon>
        <taxon>Pezizomycotina</taxon>
        <taxon>Sordariomycetes</taxon>
        <taxon>Xylariomycetidae</taxon>
        <taxon>Xylariales</taxon>
        <taxon>Hypoxylaceae</taxon>
        <taxon>Daldinia</taxon>
    </lineage>
</organism>
<feature type="transmembrane region" description="Helical" evidence="1">
    <location>
        <begin position="16"/>
        <end position="34"/>
    </location>
</feature>
<dbReference type="Proteomes" id="UP001369815">
    <property type="component" value="Unassembled WGS sequence"/>
</dbReference>
<dbReference type="EMBL" id="JBANMG010000001">
    <property type="protein sequence ID" value="KAK6957982.1"/>
    <property type="molecule type" value="Genomic_DNA"/>
</dbReference>
<protein>
    <submittedName>
        <fullName evidence="2">Uncharacterized protein</fullName>
    </submittedName>
</protein>
<accession>A0AAX6N0M8</accession>
<keyword evidence="1" id="KW-0812">Transmembrane</keyword>
<evidence type="ECO:0000313" key="3">
    <source>
        <dbReference type="Proteomes" id="UP001369815"/>
    </source>
</evidence>
<feature type="transmembrane region" description="Helical" evidence="1">
    <location>
        <begin position="109"/>
        <end position="129"/>
    </location>
</feature>
<feature type="transmembrane region" description="Helical" evidence="1">
    <location>
        <begin position="67"/>
        <end position="89"/>
    </location>
</feature>
<name>A0AAX6N0M8_9PEZI</name>